<dbReference type="EMBL" id="MU393449">
    <property type="protein sequence ID" value="KAI4867236.1"/>
    <property type="molecule type" value="Genomic_DNA"/>
</dbReference>
<protein>
    <submittedName>
        <fullName evidence="1">Uncharacterized protein</fullName>
    </submittedName>
</protein>
<sequence length="235" mass="26641">MAPQQTQQPGEPSTPQLQQQQQLPYHGTSPFVHNVALGVTPIALLALFLPPRRLDLRLGILGGVALWGTNQLARDYTGTSTLHRIGRRLGALVPSGDLPDRAKETRDRLRVERANKLLQQQQLQQQLRQQEAAGSLPEEQRRLVEEQRRKLARLKEEEEEERGILERVWMGDSGEDWKEKRDRREKEALSEGGGGYWGLITDQISEVWNMGKKKDEGEGEKREKGGSDGEPTKRS</sequence>
<evidence type="ECO:0000313" key="1">
    <source>
        <dbReference type="EMBL" id="KAI4867236.1"/>
    </source>
</evidence>
<dbReference type="Proteomes" id="UP001497700">
    <property type="component" value="Unassembled WGS sequence"/>
</dbReference>
<accession>A0ACB9Z7B7</accession>
<comment type="caution">
    <text evidence="1">The sequence shown here is derived from an EMBL/GenBank/DDBJ whole genome shotgun (WGS) entry which is preliminary data.</text>
</comment>
<proteinExistence type="predicted"/>
<organism evidence="1 2">
    <name type="scientific">Hypoxylon rubiginosum</name>
    <dbReference type="NCBI Taxonomy" id="110542"/>
    <lineage>
        <taxon>Eukaryota</taxon>
        <taxon>Fungi</taxon>
        <taxon>Dikarya</taxon>
        <taxon>Ascomycota</taxon>
        <taxon>Pezizomycotina</taxon>
        <taxon>Sordariomycetes</taxon>
        <taxon>Xylariomycetidae</taxon>
        <taxon>Xylariales</taxon>
        <taxon>Hypoxylaceae</taxon>
        <taxon>Hypoxylon</taxon>
    </lineage>
</organism>
<name>A0ACB9Z7B7_9PEZI</name>
<reference evidence="1 2" key="1">
    <citation type="journal article" date="2022" name="New Phytol.">
        <title>Ecological generalism drives hyperdiversity of secondary metabolite gene clusters in xylarialean endophytes.</title>
        <authorList>
            <person name="Franco M.E.E."/>
            <person name="Wisecaver J.H."/>
            <person name="Arnold A.E."/>
            <person name="Ju Y.M."/>
            <person name="Slot J.C."/>
            <person name="Ahrendt S."/>
            <person name="Moore L.P."/>
            <person name="Eastman K.E."/>
            <person name="Scott K."/>
            <person name="Konkel Z."/>
            <person name="Mondo S.J."/>
            <person name="Kuo A."/>
            <person name="Hayes R.D."/>
            <person name="Haridas S."/>
            <person name="Andreopoulos B."/>
            <person name="Riley R."/>
            <person name="LaButti K."/>
            <person name="Pangilinan J."/>
            <person name="Lipzen A."/>
            <person name="Amirebrahimi M."/>
            <person name="Yan J."/>
            <person name="Adam C."/>
            <person name="Keymanesh K."/>
            <person name="Ng V."/>
            <person name="Louie K."/>
            <person name="Northen T."/>
            <person name="Drula E."/>
            <person name="Henrissat B."/>
            <person name="Hsieh H.M."/>
            <person name="Youens-Clark K."/>
            <person name="Lutzoni F."/>
            <person name="Miadlikowska J."/>
            <person name="Eastwood D.C."/>
            <person name="Hamelin R.C."/>
            <person name="Grigoriev I.V."/>
            <person name="U'Ren J.M."/>
        </authorList>
    </citation>
    <scope>NUCLEOTIDE SEQUENCE [LARGE SCALE GENOMIC DNA]</scope>
    <source>
        <strain evidence="1 2">CBS 119005</strain>
    </source>
</reference>
<keyword evidence="2" id="KW-1185">Reference proteome</keyword>
<gene>
    <name evidence="1" type="ORF">F4820DRAFT_212991</name>
</gene>
<evidence type="ECO:0000313" key="2">
    <source>
        <dbReference type="Proteomes" id="UP001497700"/>
    </source>
</evidence>